<evidence type="ECO:0000259" key="3">
    <source>
        <dbReference type="SMART" id="SM00560"/>
    </source>
</evidence>
<dbReference type="Pfam" id="PF13385">
    <property type="entry name" value="Laminin_G_3"/>
    <property type="match status" value="1"/>
</dbReference>
<dbReference type="SUPFAM" id="SSF49899">
    <property type="entry name" value="Concanavalin A-like lectins/glucanases"/>
    <property type="match status" value="1"/>
</dbReference>
<comment type="caution">
    <text evidence="4">The sequence shown here is derived from an EMBL/GenBank/DDBJ whole genome shotgun (WGS) entry which is preliminary data.</text>
</comment>
<dbReference type="InterPro" id="IPR006558">
    <property type="entry name" value="LamG-like"/>
</dbReference>
<gene>
    <name evidence="4" type="ORF">Poly21_29120</name>
</gene>
<feature type="domain" description="LamG-like jellyroll fold" evidence="3">
    <location>
        <begin position="454"/>
        <end position="598"/>
    </location>
</feature>
<accession>A0A5C6BUL1</accession>
<dbReference type="Gene3D" id="2.60.120.200">
    <property type="match status" value="1"/>
</dbReference>
<keyword evidence="1" id="KW-0732">Signal</keyword>
<dbReference type="PANTHER" id="PTHR35889">
    <property type="entry name" value="CYCLOINULO-OLIGOSACCHARIDE FRUCTANOTRANSFERASE-RELATED"/>
    <property type="match status" value="1"/>
</dbReference>
<dbReference type="Proteomes" id="UP000319908">
    <property type="component" value="Unassembled WGS sequence"/>
</dbReference>
<dbReference type="Pfam" id="PF07583">
    <property type="entry name" value="PSCyt2"/>
    <property type="match status" value="1"/>
</dbReference>
<dbReference type="AlphaFoldDB" id="A0A5C6BUL1"/>
<dbReference type="EMBL" id="SJPU01000002">
    <property type="protein sequence ID" value="TWU15715.1"/>
    <property type="molecule type" value="Genomic_DNA"/>
</dbReference>
<dbReference type="Pfam" id="PF07587">
    <property type="entry name" value="PSD1"/>
    <property type="match status" value="1"/>
</dbReference>
<dbReference type="Pfam" id="PF07635">
    <property type="entry name" value="PSCyt1"/>
    <property type="match status" value="1"/>
</dbReference>
<evidence type="ECO:0000256" key="1">
    <source>
        <dbReference type="ARBA" id="ARBA00022729"/>
    </source>
</evidence>
<keyword evidence="5" id="KW-1185">Reference proteome</keyword>
<dbReference type="SMART" id="SM00560">
    <property type="entry name" value="LamGL"/>
    <property type="match status" value="1"/>
</dbReference>
<proteinExistence type="predicted"/>
<organism evidence="4 5">
    <name type="scientific">Allorhodopirellula heiligendammensis</name>
    <dbReference type="NCBI Taxonomy" id="2714739"/>
    <lineage>
        <taxon>Bacteria</taxon>
        <taxon>Pseudomonadati</taxon>
        <taxon>Planctomycetota</taxon>
        <taxon>Planctomycetia</taxon>
        <taxon>Pirellulales</taxon>
        <taxon>Pirellulaceae</taxon>
        <taxon>Allorhodopirellula</taxon>
    </lineage>
</organism>
<protein>
    <submittedName>
        <fullName evidence="4">Planctomycete cytochrome C</fullName>
    </submittedName>
</protein>
<dbReference type="InterPro" id="IPR011444">
    <property type="entry name" value="DUF1549"/>
</dbReference>
<name>A0A5C6BUL1_9BACT</name>
<sequence length="1014" mass="113359">MRLCLLVGIVIASVSTADESEAIHFNEDIRPILSENCFECHGPDEDTRAADLRLDRFEDAVDYGAIVPGEPEESVLVERILTEDADMVMPPPHSHKSLNEAQKKLLVQWIQAGATYQRHWSFEPIPTPRDASKTIDDFIDDAIARKQLKLSPPAPPERWLRRVTLDLTGLPPTLAEIDAFLADDSNSARERVVDRLLASSAYAERMAAEWLDVARYSDTYGYQVDRDRFVWPWRDWVIKAFDHNMPYDEFITEQLAGDLLPNATDDQILATTFNRLHPQKVEGGSVEEEFRVEYVIDRAQTVSTAFMGLTFECARCHDHKFDPLTQKEFYELNAFFANINEAGLYSYHTNSIPTPTLRLPTDEQRQQLADADRLVAAAAKNYSDKMAEVELDTAMTAGNSGNKVSLTPIVSQSFDDDAAKKLPVEFVEGVQGQAGRLSGDAGVSVGPADFRRWQPFSVSLWLQTPDVKDRAVVFHHSLGWTDAASRGYQLLIEDGKLSAALVHYWPGNAINVRTLADVPVDQWQHVVMTYDGSSRAAGLQIFINGKLAECEIVEDSLTKDITTGNTHNITIGERTRDRGFTNGVVDEFEVFDRRLTGVEVAERFHHRSLDELCQTETMSSLPPADRREVVTAYFNEDCQKAFTELTAARETQDRLLDAIAEIMVMRELPEPRDTFVLGRGVYDQHQERVTAATPATLPPMDDDEPRNRLGLAHWLTRDDHPLTARVAVNRYWQLLFGRGLVKTTEDFGNQGTPPSHPELLDWLARGFIDSGWNVKGLLKTMVLSQAYQRDSDAVGDSRERDPENIWLARGPIAPLTAEMIRDSALAGSGLLSAKIGGPPARPYELAVAFKPVTPDHGEGLYRRSLYTYWKRTSPAPVMLVLDASTRDVCSVRRERTSSPLQAMVLLNGPQYVEAAQGAAAQVVEELGPDAAPEKRVTRLFQLLTSRTPTRLEASILTRLYHEQMQVFSDDKNAVGEYLGIGEFDAAEATDKLSVATLSIVAQAIMNLDDCLIKR</sequence>
<reference evidence="4 5" key="1">
    <citation type="journal article" date="2020" name="Antonie Van Leeuwenhoek">
        <title>Rhodopirellula heiligendammensis sp. nov., Rhodopirellula pilleata sp. nov., and Rhodopirellula solitaria sp. nov. isolated from natural or artificial marine surfaces in Northern Germany and California, USA, and emended description of the genus Rhodopirellula.</title>
        <authorList>
            <person name="Kallscheuer N."/>
            <person name="Wiegand S."/>
            <person name="Jogler M."/>
            <person name="Boedeker C."/>
            <person name="Peeters S.H."/>
            <person name="Rast P."/>
            <person name="Heuer A."/>
            <person name="Jetten M.S.M."/>
            <person name="Rohde M."/>
            <person name="Jogler C."/>
        </authorList>
    </citation>
    <scope>NUCLEOTIDE SEQUENCE [LARGE SCALE GENOMIC DNA]</scope>
    <source>
        <strain evidence="4 5">Poly21</strain>
    </source>
</reference>
<evidence type="ECO:0000256" key="2">
    <source>
        <dbReference type="ARBA" id="ARBA00023157"/>
    </source>
</evidence>
<evidence type="ECO:0000313" key="4">
    <source>
        <dbReference type="EMBL" id="TWU15715.1"/>
    </source>
</evidence>
<keyword evidence="2" id="KW-1015">Disulfide bond</keyword>
<dbReference type="InterPro" id="IPR022655">
    <property type="entry name" value="DUF1553"/>
</dbReference>
<evidence type="ECO:0000313" key="5">
    <source>
        <dbReference type="Proteomes" id="UP000319908"/>
    </source>
</evidence>
<dbReference type="OrthoDB" id="127107at2"/>
<dbReference type="InterPro" id="IPR011429">
    <property type="entry name" value="Cyt_c_Planctomycete-type"/>
</dbReference>
<dbReference type="InterPro" id="IPR013320">
    <property type="entry name" value="ConA-like_dom_sf"/>
</dbReference>
<dbReference type="PANTHER" id="PTHR35889:SF3">
    <property type="entry name" value="F-BOX DOMAIN-CONTAINING PROTEIN"/>
    <property type="match status" value="1"/>
</dbReference>